<dbReference type="AlphaFoldDB" id="A0A139H106"/>
<name>A0A139H106_9PEZI</name>
<evidence type="ECO:0000256" key="1">
    <source>
        <dbReference type="SAM" id="MobiDB-lite"/>
    </source>
</evidence>
<dbReference type="Proteomes" id="UP000070133">
    <property type="component" value="Unassembled WGS sequence"/>
</dbReference>
<evidence type="ECO:0000313" key="3">
    <source>
        <dbReference type="Proteomes" id="UP000070133"/>
    </source>
</evidence>
<dbReference type="EMBL" id="LFZN01000186">
    <property type="protein sequence ID" value="KXS96114.1"/>
    <property type="molecule type" value="Genomic_DNA"/>
</dbReference>
<comment type="caution">
    <text evidence="2">The sequence shown here is derived from an EMBL/GenBank/DDBJ whole genome shotgun (WGS) entry which is preliminary data.</text>
</comment>
<feature type="region of interest" description="Disordered" evidence="1">
    <location>
        <begin position="1"/>
        <end position="24"/>
    </location>
</feature>
<organism evidence="2 3">
    <name type="scientific">Pseudocercospora eumusae</name>
    <dbReference type="NCBI Taxonomy" id="321146"/>
    <lineage>
        <taxon>Eukaryota</taxon>
        <taxon>Fungi</taxon>
        <taxon>Dikarya</taxon>
        <taxon>Ascomycota</taxon>
        <taxon>Pezizomycotina</taxon>
        <taxon>Dothideomycetes</taxon>
        <taxon>Dothideomycetidae</taxon>
        <taxon>Mycosphaerellales</taxon>
        <taxon>Mycosphaerellaceae</taxon>
        <taxon>Pseudocercospora</taxon>
    </lineage>
</organism>
<protein>
    <submittedName>
        <fullName evidence="2">Uncharacterized protein</fullName>
    </submittedName>
</protein>
<reference evidence="2 3" key="1">
    <citation type="submission" date="2015-07" db="EMBL/GenBank/DDBJ databases">
        <title>Comparative genomics of the Sigatoka disease complex on banana suggests a link between parallel evolutionary changes in Pseudocercospora fijiensis and Pseudocercospora eumusae and increased virulence on the banana host.</title>
        <authorList>
            <person name="Chang T.-C."/>
            <person name="Salvucci A."/>
            <person name="Crous P.W."/>
            <person name="Stergiopoulos I."/>
        </authorList>
    </citation>
    <scope>NUCLEOTIDE SEQUENCE [LARGE SCALE GENOMIC DNA]</scope>
    <source>
        <strain evidence="2 3">CBS 114824</strain>
    </source>
</reference>
<proteinExistence type="predicted"/>
<feature type="compositionally biased region" description="Basic and acidic residues" evidence="1">
    <location>
        <begin position="12"/>
        <end position="24"/>
    </location>
</feature>
<evidence type="ECO:0000313" key="2">
    <source>
        <dbReference type="EMBL" id="KXS96114.1"/>
    </source>
</evidence>
<accession>A0A139H106</accession>
<keyword evidence="3" id="KW-1185">Reference proteome</keyword>
<sequence length="395" mass="43898">MSSGKRKAAATQHHDEEQQRKRLRDEDSELLQMAQGLFNMFLDTPNTAAHTPLTAQLYSPRHFYVLVAQSTASHTIWTLGALDSHSSALRVLVLGDDCDEQLAISAVGEALRQSHASLAAEQQQPCPATTHVQRLHMRFAPVDMHSPAFDAAAVSTLAAVALKSFADEGEPNDITLDDDFNPLPWHLTMLAVKALAPRFTGPPFNNIPKVIDDLFLQYYPQPAPTSAQAPMPAPQDDLLSRIASLRHDVAAQITKYRNKVALVDSVSREQDRLLRLCSRFRAERERSGHGFNIGYENSQRIIEAKIRAQEGIMAAYKDQQTSPEYTEALERERDLRARLSSKQDQDIQAHNFYHFSSALTLLGFELGMFCGSCRDEAQSSESVLVAAVRGLMTTT</sequence>
<gene>
    <name evidence="2" type="ORF">AC578_7787</name>
</gene>